<feature type="transmembrane region" description="Helical" evidence="2">
    <location>
        <begin position="458"/>
        <end position="477"/>
    </location>
</feature>
<feature type="transmembrane region" description="Helical" evidence="2">
    <location>
        <begin position="855"/>
        <end position="876"/>
    </location>
</feature>
<feature type="transmembrane region" description="Helical" evidence="2">
    <location>
        <begin position="338"/>
        <end position="354"/>
    </location>
</feature>
<gene>
    <name evidence="3" type="ORF">Poly21_48470</name>
</gene>
<dbReference type="OrthoDB" id="221809at2"/>
<feature type="transmembrane region" description="Helical" evidence="2">
    <location>
        <begin position="1175"/>
        <end position="1193"/>
    </location>
</feature>
<feature type="region of interest" description="Disordered" evidence="1">
    <location>
        <begin position="1"/>
        <end position="20"/>
    </location>
</feature>
<protein>
    <recommendedName>
        <fullName evidence="5">DUF2157 domain-containing protein</fullName>
    </recommendedName>
</protein>
<proteinExistence type="predicted"/>
<feature type="transmembrane region" description="Helical" evidence="2">
    <location>
        <begin position="720"/>
        <end position="742"/>
    </location>
</feature>
<feature type="transmembrane region" description="Helical" evidence="2">
    <location>
        <begin position="692"/>
        <end position="713"/>
    </location>
</feature>
<dbReference type="EMBL" id="SJPU01000003">
    <property type="protein sequence ID" value="TWU10941.1"/>
    <property type="molecule type" value="Genomic_DNA"/>
</dbReference>
<feature type="transmembrane region" description="Helical" evidence="2">
    <location>
        <begin position="1020"/>
        <end position="1039"/>
    </location>
</feature>
<name>A0A5C6BHE2_9BACT</name>
<keyword evidence="2" id="KW-1133">Transmembrane helix</keyword>
<feature type="transmembrane region" description="Helical" evidence="2">
    <location>
        <begin position="888"/>
        <end position="910"/>
    </location>
</feature>
<feature type="transmembrane region" description="Helical" evidence="2">
    <location>
        <begin position="380"/>
        <end position="401"/>
    </location>
</feature>
<accession>A0A5C6BHE2</accession>
<feature type="transmembrane region" description="Helical" evidence="2">
    <location>
        <begin position="125"/>
        <end position="146"/>
    </location>
</feature>
<feature type="transmembrane region" description="Helical" evidence="2">
    <location>
        <begin position="656"/>
        <end position="680"/>
    </location>
</feature>
<feature type="transmembrane region" description="Helical" evidence="2">
    <location>
        <begin position="795"/>
        <end position="814"/>
    </location>
</feature>
<evidence type="ECO:0008006" key="5">
    <source>
        <dbReference type="Google" id="ProtNLM"/>
    </source>
</evidence>
<feature type="transmembrane region" description="Helical" evidence="2">
    <location>
        <begin position="489"/>
        <end position="510"/>
    </location>
</feature>
<feature type="transmembrane region" description="Helical" evidence="2">
    <location>
        <begin position="916"/>
        <end position="934"/>
    </location>
</feature>
<evidence type="ECO:0000256" key="2">
    <source>
        <dbReference type="SAM" id="Phobius"/>
    </source>
</evidence>
<evidence type="ECO:0000313" key="3">
    <source>
        <dbReference type="EMBL" id="TWU10941.1"/>
    </source>
</evidence>
<feature type="transmembrane region" description="Helical" evidence="2">
    <location>
        <begin position="436"/>
        <end position="453"/>
    </location>
</feature>
<feature type="transmembrane region" description="Helical" evidence="2">
    <location>
        <begin position="1148"/>
        <end position="1169"/>
    </location>
</feature>
<feature type="transmembrane region" description="Helical" evidence="2">
    <location>
        <begin position="312"/>
        <end position="331"/>
    </location>
</feature>
<feature type="transmembrane region" description="Helical" evidence="2">
    <location>
        <begin position="183"/>
        <end position="202"/>
    </location>
</feature>
<reference evidence="3 4" key="1">
    <citation type="journal article" date="2020" name="Antonie Van Leeuwenhoek">
        <title>Rhodopirellula heiligendammensis sp. nov., Rhodopirellula pilleata sp. nov., and Rhodopirellula solitaria sp. nov. isolated from natural or artificial marine surfaces in Northern Germany and California, USA, and emended description of the genus Rhodopirellula.</title>
        <authorList>
            <person name="Kallscheuer N."/>
            <person name="Wiegand S."/>
            <person name="Jogler M."/>
            <person name="Boedeker C."/>
            <person name="Peeters S.H."/>
            <person name="Rast P."/>
            <person name="Heuer A."/>
            <person name="Jetten M.S.M."/>
            <person name="Rohde M."/>
            <person name="Jogler C."/>
        </authorList>
    </citation>
    <scope>NUCLEOTIDE SEQUENCE [LARGE SCALE GENOMIC DNA]</scope>
    <source>
        <strain evidence="3 4">Poly21</strain>
    </source>
</reference>
<feature type="transmembrane region" description="Helical" evidence="2">
    <location>
        <begin position="158"/>
        <end position="177"/>
    </location>
</feature>
<comment type="caution">
    <text evidence="3">The sequence shown here is derived from an EMBL/GenBank/DDBJ whole genome shotgun (WGS) entry which is preliminary data.</text>
</comment>
<feature type="transmembrane region" description="Helical" evidence="2">
    <location>
        <begin position="413"/>
        <end position="430"/>
    </location>
</feature>
<feature type="transmembrane region" description="Helical" evidence="2">
    <location>
        <begin position="37"/>
        <end position="58"/>
    </location>
</feature>
<feature type="transmembrane region" description="Helical" evidence="2">
    <location>
        <begin position="995"/>
        <end position="1014"/>
    </location>
</feature>
<feature type="transmembrane region" description="Helical" evidence="2">
    <location>
        <begin position="941"/>
        <end position="958"/>
    </location>
</feature>
<keyword evidence="2" id="KW-0812">Transmembrane</keyword>
<feature type="transmembrane region" description="Helical" evidence="2">
    <location>
        <begin position="1048"/>
        <end position="1067"/>
    </location>
</feature>
<feature type="transmembrane region" description="Helical" evidence="2">
    <location>
        <begin position="214"/>
        <end position="236"/>
    </location>
</feature>
<feature type="transmembrane region" description="Helical" evidence="2">
    <location>
        <begin position="826"/>
        <end position="849"/>
    </location>
</feature>
<feature type="transmembrane region" description="Helical" evidence="2">
    <location>
        <begin position="964"/>
        <end position="983"/>
    </location>
</feature>
<keyword evidence="2" id="KW-0472">Membrane</keyword>
<evidence type="ECO:0000313" key="4">
    <source>
        <dbReference type="Proteomes" id="UP000319908"/>
    </source>
</evidence>
<feature type="transmembrane region" description="Helical" evidence="2">
    <location>
        <begin position="522"/>
        <end position="546"/>
    </location>
</feature>
<feature type="transmembrane region" description="Helical" evidence="2">
    <location>
        <begin position="609"/>
        <end position="631"/>
    </location>
</feature>
<dbReference type="RefSeq" id="WP_146409288.1">
    <property type="nucleotide sequence ID" value="NZ_SJPU01000003.1"/>
</dbReference>
<keyword evidence="4" id="KW-1185">Reference proteome</keyword>
<feature type="transmembrane region" description="Helical" evidence="2">
    <location>
        <begin position="282"/>
        <end position="306"/>
    </location>
</feature>
<feature type="transmembrane region" description="Helical" evidence="2">
    <location>
        <begin position="585"/>
        <end position="603"/>
    </location>
</feature>
<feature type="transmembrane region" description="Helical" evidence="2">
    <location>
        <begin position="1125"/>
        <end position="1141"/>
    </location>
</feature>
<sequence>MATDAPPSDLAPPPPQRTQRTRSVVERLMDSFLQESSIQWMLVIGAAIISASSLMLVTRQWASLPVTLKFLTILGYTAGIFGAAEYCGRRMRLHSTAQVLRCLTLILIPIGFLSLAWLAGDTLSWSNSALTLLLLVPATGFMLFAGDRIFSHWLHGRQAAFVAAYMLLCLAGAMPVINTTWLAVLFSVGFWLVMTIGVVRVNRHVFWLTEEHNLPRVFGFLPIAILATQCVVLLVTKTIEAVPLHWLGLGLVMLASTVLMTTKTIADVFRQRTGDLVRPLPWSIVAPLLTGLMLTAVGVLFSFHGFSFTGAATRAVVPTTIIAAGLMLTIGRDTRHRGFVWIGLILVAIAYQSLPTLCGDLVSTLKAGAASAVQEDRLPVAFYGLTYLPLLAGFAVASRWLGRHEHSEFQVPLKQFVSGVSAFLVLLSLMNLKAAFIVSAASTFAFVFYSVIFRDRRFMLAATGCLVLAVATWLPFADAMDMFHADLRWSLIGLSLLGLAFSSLPMLDRFLSTSLFDHRDPVNWFCVTGQAITISISVAWVGSILTRNHLPALPVFDGLDWIVMAVVTVSLARLTLRLQNYLSGIWMWLIILSSVGLQVAHNARADELLLSIFSIGMGVVSLVAHTVLRAWQIDASSKRFLEYHTKSRNFRCPTRIAALLLPLADLTLALFVLAAAFAYVPALLWATLTLNVSSLPAGWAIVVAIIVANAILFRSPLATTTALLIGPVAAGVSIGVLMPTWFSYEALPLAYAVSSAAMLTVAVRGNRLGQPLVIGISSMWLAMIAPLAILYVSPLVLASSAVAILTLLTVHRRFAHDLAKHHTGLAILGSIQLIQSASMLAGFGGFIVTLPTSELIVPACVWMLAATVAAGIAFEYCESKLDATVSRLWSLALRALALLFFVVCLASVGFAGYERAIIVTSLLVALCAECHAALRRQLEEHVWAMCAVAALLVAWFHWHQQIPVPHLLLRILCVSAGAGLLVFARRATGHASLNVYARTATVVGLVLPLFAALWSLFDFAYGPTELLIIFAAAAIWFAYGRVNASRRYVVGAAAMLNFGICTLLASWSLTDPQMYLIPIGLTVIGLVELLRVDIPQSAHDPLRYLGGLAILVSPCFEILGGSWLHIVSLMILSVFVILLAIGMRLRALIHVGAAFLCVDLVAMVIRSSIDHPGMLWVTGLVIGASVIAIGAACEHYRESLLSRIRILSDELSTWQ</sequence>
<dbReference type="AlphaFoldDB" id="A0A5C6BHE2"/>
<feature type="transmembrane region" description="Helical" evidence="2">
    <location>
        <begin position="242"/>
        <end position="261"/>
    </location>
</feature>
<feature type="transmembrane region" description="Helical" evidence="2">
    <location>
        <begin position="558"/>
        <end position="576"/>
    </location>
</feature>
<dbReference type="Proteomes" id="UP000319908">
    <property type="component" value="Unassembled WGS sequence"/>
</dbReference>
<feature type="transmembrane region" description="Helical" evidence="2">
    <location>
        <begin position="70"/>
        <end position="87"/>
    </location>
</feature>
<feature type="transmembrane region" description="Helical" evidence="2">
    <location>
        <begin position="99"/>
        <end position="119"/>
    </location>
</feature>
<evidence type="ECO:0000256" key="1">
    <source>
        <dbReference type="SAM" id="MobiDB-lite"/>
    </source>
</evidence>
<organism evidence="3 4">
    <name type="scientific">Allorhodopirellula heiligendammensis</name>
    <dbReference type="NCBI Taxonomy" id="2714739"/>
    <lineage>
        <taxon>Bacteria</taxon>
        <taxon>Pseudomonadati</taxon>
        <taxon>Planctomycetota</taxon>
        <taxon>Planctomycetia</taxon>
        <taxon>Pirellulales</taxon>
        <taxon>Pirellulaceae</taxon>
        <taxon>Allorhodopirellula</taxon>
    </lineage>
</organism>